<protein>
    <submittedName>
        <fullName evidence="5">Creatinase/Aminopeptidase P</fullName>
    </submittedName>
</protein>
<reference evidence="5" key="2">
    <citation type="submission" date="2023-02" db="EMBL/GenBank/DDBJ databases">
        <authorList>
            <consortium name="DOE Joint Genome Institute"/>
            <person name="Mondo S.J."/>
            <person name="Chang Y."/>
            <person name="Wang Y."/>
            <person name="Ahrendt S."/>
            <person name="Andreopoulos W."/>
            <person name="Barry K."/>
            <person name="Beard J."/>
            <person name="Benny G.L."/>
            <person name="Blankenship S."/>
            <person name="Bonito G."/>
            <person name="Cuomo C."/>
            <person name="Desiro A."/>
            <person name="Gervers K.A."/>
            <person name="Hundley H."/>
            <person name="Kuo A."/>
            <person name="LaButti K."/>
            <person name="Lang B.F."/>
            <person name="Lipzen A."/>
            <person name="O'Donnell K."/>
            <person name="Pangilinan J."/>
            <person name="Reynolds N."/>
            <person name="Sandor L."/>
            <person name="Smith M.W."/>
            <person name="Tsang A."/>
            <person name="Grigoriev I.V."/>
            <person name="Stajich J.E."/>
            <person name="Spatafora J.W."/>
        </authorList>
    </citation>
    <scope>NUCLEOTIDE SEQUENCE</scope>
    <source>
        <strain evidence="5">RSA 2281</strain>
    </source>
</reference>
<dbReference type="SMART" id="SM01011">
    <property type="entry name" value="AMP_N"/>
    <property type="match status" value="1"/>
</dbReference>
<organism evidence="5 6">
    <name type="scientific">Phascolomyces articulosus</name>
    <dbReference type="NCBI Taxonomy" id="60185"/>
    <lineage>
        <taxon>Eukaryota</taxon>
        <taxon>Fungi</taxon>
        <taxon>Fungi incertae sedis</taxon>
        <taxon>Mucoromycota</taxon>
        <taxon>Mucoromycotina</taxon>
        <taxon>Mucoromycetes</taxon>
        <taxon>Mucorales</taxon>
        <taxon>Lichtheimiaceae</taxon>
        <taxon>Phascolomyces</taxon>
    </lineage>
</organism>
<keyword evidence="3" id="KW-0378">Hydrolase</keyword>
<evidence type="ECO:0000256" key="3">
    <source>
        <dbReference type="ARBA" id="ARBA00022801"/>
    </source>
</evidence>
<dbReference type="Gene3D" id="3.40.350.10">
    <property type="entry name" value="Creatinase/prolidase N-terminal domain"/>
    <property type="match status" value="1"/>
</dbReference>
<evidence type="ECO:0000313" key="6">
    <source>
        <dbReference type="Proteomes" id="UP001209540"/>
    </source>
</evidence>
<name>A0AAD5K106_9FUNG</name>
<dbReference type="Proteomes" id="UP001209540">
    <property type="component" value="Unassembled WGS sequence"/>
</dbReference>
<gene>
    <name evidence="5" type="ORF">BDA99DRAFT_212106</name>
</gene>
<dbReference type="Pfam" id="PF05195">
    <property type="entry name" value="AMP_N"/>
    <property type="match status" value="1"/>
</dbReference>
<evidence type="ECO:0000313" key="5">
    <source>
        <dbReference type="EMBL" id="KAI9250142.1"/>
    </source>
</evidence>
<evidence type="ECO:0000256" key="2">
    <source>
        <dbReference type="ARBA" id="ARBA00022723"/>
    </source>
</evidence>
<keyword evidence="6" id="KW-1185">Reference proteome</keyword>
<dbReference type="PANTHER" id="PTHR43226:SF4">
    <property type="entry name" value="XAA-PRO AMINOPEPTIDASE 3"/>
    <property type="match status" value="1"/>
</dbReference>
<dbReference type="GO" id="GO:0005739">
    <property type="term" value="C:mitochondrion"/>
    <property type="evidence" value="ECO:0007669"/>
    <property type="project" value="TreeGrafter"/>
</dbReference>
<dbReference type="GO" id="GO:0030145">
    <property type="term" value="F:manganese ion binding"/>
    <property type="evidence" value="ECO:0007669"/>
    <property type="project" value="InterPro"/>
</dbReference>
<dbReference type="PANTHER" id="PTHR43226">
    <property type="entry name" value="XAA-PRO AMINOPEPTIDASE 3"/>
    <property type="match status" value="1"/>
</dbReference>
<comment type="similarity">
    <text evidence="1">Belongs to the peptidase M24B family.</text>
</comment>
<evidence type="ECO:0000259" key="4">
    <source>
        <dbReference type="SMART" id="SM01011"/>
    </source>
</evidence>
<dbReference type="EMBL" id="JAIXMP010000033">
    <property type="protein sequence ID" value="KAI9250142.1"/>
    <property type="molecule type" value="Genomic_DNA"/>
</dbReference>
<dbReference type="SUPFAM" id="SSF53092">
    <property type="entry name" value="Creatinase/prolidase N-terminal domain"/>
    <property type="match status" value="1"/>
</dbReference>
<proteinExistence type="inferred from homology"/>
<accession>A0AAD5K106</accession>
<keyword evidence="2" id="KW-0479">Metal-binding</keyword>
<dbReference type="InterPro" id="IPR052433">
    <property type="entry name" value="X-Pro_dipept-like"/>
</dbReference>
<dbReference type="InterPro" id="IPR007865">
    <property type="entry name" value="Aminopep_P_N"/>
</dbReference>
<dbReference type="AlphaFoldDB" id="A0AAD5K106"/>
<comment type="caution">
    <text evidence="5">The sequence shown here is derived from an EMBL/GenBank/DDBJ whole genome shotgun (WGS) entry which is preliminary data.</text>
</comment>
<dbReference type="GO" id="GO:0006508">
    <property type="term" value="P:proteolysis"/>
    <property type="evidence" value="ECO:0007669"/>
    <property type="project" value="TreeGrafter"/>
</dbReference>
<dbReference type="GO" id="GO:0070006">
    <property type="term" value="F:metalloaminopeptidase activity"/>
    <property type="evidence" value="ECO:0007669"/>
    <property type="project" value="InterPro"/>
</dbReference>
<evidence type="ECO:0000256" key="1">
    <source>
        <dbReference type="ARBA" id="ARBA00008766"/>
    </source>
</evidence>
<reference evidence="5" key="1">
    <citation type="journal article" date="2022" name="IScience">
        <title>Evolution of zygomycete secretomes and the origins of terrestrial fungal ecologies.</title>
        <authorList>
            <person name="Chang Y."/>
            <person name="Wang Y."/>
            <person name="Mondo S."/>
            <person name="Ahrendt S."/>
            <person name="Andreopoulos W."/>
            <person name="Barry K."/>
            <person name="Beard J."/>
            <person name="Benny G.L."/>
            <person name="Blankenship S."/>
            <person name="Bonito G."/>
            <person name="Cuomo C."/>
            <person name="Desiro A."/>
            <person name="Gervers K.A."/>
            <person name="Hundley H."/>
            <person name="Kuo A."/>
            <person name="LaButti K."/>
            <person name="Lang B.F."/>
            <person name="Lipzen A."/>
            <person name="O'Donnell K."/>
            <person name="Pangilinan J."/>
            <person name="Reynolds N."/>
            <person name="Sandor L."/>
            <person name="Smith M.E."/>
            <person name="Tsang A."/>
            <person name="Grigoriev I.V."/>
            <person name="Stajich J.E."/>
            <person name="Spatafora J.W."/>
        </authorList>
    </citation>
    <scope>NUCLEOTIDE SEQUENCE</scope>
    <source>
        <strain evidence="5">RSA 2281</strain>
    </source>
</reference>
<sequence length="134" mass="15351">MYSHVRSSIAVSSRRLRPFARFNKVAHFSGKPTSNKIPETHERSFGQPTVYSHPYLLKKGEVTPGIPATEYEHRRANLMKALPEGSAVISAGYGTRYMSNNVFYTYHQNTDFWYLSGFNEPDSAMILERFGKRI</sequence>
<dbReference type="InterPro" id="IPR029149">
    <property type="entry name" value="Creatin/AminoP/Spt16_N"/>
</dbReference>
<feature type="domain" description="Aminopeptidase P N-terminal" evidence="4">
    <location>
        <begin position="66"/>
        <end position="133"/>
    </location>
</feature>